<dbReference type="EMBL" id="CAXKWB010012456">
    <property type="protein sequence ID" value="CAL4104664.1"/>
    <property type="molecule type" value="Genomic_DNA"/>
</dbReference>
<dbReference type="AlphaFoldDB" id="A0AAV2QW36"/>
<feature type="non-terminal residue" evidence="2">
    <location>
        <position position="139"/>
    </location>
</feature>
<proteinExistence type="predicted"/>
<name>A0AAV2QW36_MEGNR</name>
<evidence type="ECO:0000313" key="2">
    <source>
        <dbReference type="EMBL" id="CAL4104664.1"/>
    </source>
</evidence>
<comment type="caution">
    <text evidence="2">The sequence shown here is derived from an EMBL/GenBank/DDBJ whole genome shotgun (WGS) entry which is preliminary data.</text>
</comment>
<evidence type="ECO:0000313" key="3">
    <source>
        <dbReference type="Proteomes" id="UP001497623"/>
    </source>
</evidence>
<protein>
    <recommendedName>
        <fullName evidence="4">CLIP domain-containing serine protease</fullName>
    </recommendedName>
</protein>
<reference evidence="2 3" key="1">
    <citation type="submission" date="2024-05" db="EMBL/GenBank/DDBJ databases">
        <authorList>
            <person name="Wallberg A."/>
        </authorList>
    </citation>
    <scope>NUCLEOTIDE SEQUENCE [LARGE SCALE GENOMIC DNA]</scope>
</reference>
<gene>
    <name evidence="2" type="ORF">MNOR_LOCUS17825</name>
</gene>
<accession>A0AAV2QW36</accession>
<dbReference type="PROSITE" id="PS51257">
    <property type="entry name" value="PROKAR_LIPOPROTEIN"/>
    <property type="match status" value="1"/>
</dbReference>
<evidence type="ECO:0000256" key="1">
    <source>
        <dbReference type="SAM" id="SignalP"/>
    </source>
</evidence>
<organism evidence="2 3">
    <name type="scientific">Meganyctiphanes norvegica</name>
    <name type="common">Northern krill</name>
    <name type="synonym">Thysanopoda norvegica</name>
    <dbReference type="NCBI Taxonomy" id="48144"/>
    <lineage>
        <taxon>Eukaryota</taxon>
        <taxon>Metazoa</taxon>
        <taxon>Ecdysozoa</taxon>
        <taxon>Arthropoda</taxon>
        <taxon>Crustacea</taxon>
        <taxon>Multicrustacea</taxon>
        <taxon>Malacostraca</taxon>
        <taxon>Eumalacostraca</taxon>
        <taxon>Eucarida</taxon>
        <taxon>Euphausiacea</taxon>
        <taxon>Euphausiidae</taxon>
        <taxon>Meganyctiphanes</taxon>
    </lineage>
</organism>
<keyword evidence="3" id="KW-1185">Reference proteome</keyword>
<sequence>MFTMRNTCTLCLLAGACSALPEYLDWGADPDYPAFGFVDSGLQHQQQEGQIPVAPQCASNQTRVPYSQCVDDYMKNNETELSNIRLRYQGMCTHPEYPDVPAICCDTIDIPEPLSKVCPFQTIIISVAPLNKLDKYEIY</sequence>
<keyword evidence="1" id="KW-0732">Signal</keyword>
<evidence type="ECO:0008006" key="4">
    <source>
        <dbReference type="Google" id="ProtNLM"/>
    </source>
</evidence>
<dbReference type="Proteomes" id="UP001497623">
    <property type="component" value="Unassembled WGS sequence"/>
</dbReference>
<feature type="chain" id="PRO_5043674125" description="CLIP domain-containing serine protease" evidence="1">
    <location>
        <begin position="20"/>
        <end position="139"/>
    </location>
</feature>
<feature type="signal peptide" evidence="1">
    <location>
        <begin position="1"/>
        <end position="19"/>
    </location>
</feature>